<keyword evidence="2" id="KW-1185">Reference proteome</keyword>
<dbReference type="SUPFAM" id="SSF53335">
    <property type="entry name" value="S-adenosyl-L-methionine-dependent methyltransferases"/>
    <property type="match status" value="2"/>
</dbReference>
<organism evidence="1 2">
    <name type="scientific">Haematococcus lacustris</name>
    <name type="common">Green alga</name>
    <name type="synonym">Haematococcus pluvialis</name>
    <dbReference type="NCBI Taxonomy" id="44745"/>
    <lineage>
        <taxon>Eukaryota</taxon>
        <taxon>Viridiplantae</taxon>
        <taxon>Chlorophyta</taxon>
        <taxon>core chlorophytes</taxon>
        <taxon>Chlorophyceae</taxon>
        <taxon>CS clade</taxon>
        <taxon>Chlamydomonadales</taxon>
        <taxon>Haematococcaceae</taxon>
        <taxon>Haematococcus</taxon>
    </lineage>
</organism>
<comment type="caution">
    <text evidence="1">The sequence shown here is derived from an EMBL/GenBank/DDBJ whole genome shotgun (WGS) entry which is preliminary data.</text>
</comment>
<evidence type="ECO:0000313" key="1">
    <source>
        <dbReference type="EMBL" id="GFH05663.1"/>
    </source>
</evidence>
<gene>
    <name evidence="1" type="ORF">HaLaN_00162</name>
</gene>
<accession>A0A699Y6J7</accession>
<protein>
    <recommendedName>
        <fullName evidence="3">Methyltransf_11 domain-containing protein</fullName>
    </recommendedName>
</protein>
<sequence length="209" mass="23469">MTAASTQLGDGQLENAVFGELDRELSEQQLDEVKNMFDLVILPQTMQYVVDPYLSARVLFDLVKPGGHLVYSSPFMQTIMPYPTGSLPCTPCSDYFRFTAEGNEKVLEGAGFKVVKSFVGGDDFWSICWIMHCGVSDLSPEMLKVKNMFDLVILPQTMQYVVDPYLSARVLFDLVKPGGHLVYSSPFMQTIMPYPTGRCCQPPPPWQRC</sequence>
<proteinExistence type="predicted"/>
<dbReference type="AlphaFoldDB" id="A0A699Y6J7"/>
<evidence type="ECO:0008006" key="3">
    <source>
        <dbReference type="Google" id="ProtNLM"/>
    </source>
</evidence>
<name>A0A699Y6J7_HAELA</name>
<dbReference type="EMBL" id="BLLF01000005">
    <property type="protein sequence ID" value="GFH05663.1"/>
    <property type="molecule type" value="Genomic_DNA"/>
</dbReference>
<dbReference type="InterPro" id="IPR029063">
    <property type="entry name" value="SAM-dependent_MTases_sf"/>
</dbReference>
<dbReference type="Gene3D" id="3.40.50.150">
    <property type="entry name" value="Vaccinia Virus protein VP39"/>
    <property type="match status" value="1"/>
</dbReference>
<reference evidence="1 2" key="1">
    <citation type="submission" date="2020-02" db="EMBL/GenBank/DDBJ databases">
        <title>Draft genome sequence of Haematococcus lacustris strain NIES-144.</title>
        <authorList>
            <person name="Morimoto D."/>
            <person name="Nakagawa S."/>
            <person name="Yoshida T."/>
            <person name="Sawayama S."/>
        </authorList>
    </citation>
    <scope>NUCLEOTIDE SEQUENCE [LARGE SCALE GENOMIC DNA]</scope>
    <source>
        <strain evidence="1 2">NIES-144</strain>
    </source>
</reference>
<dbReference type="Proteomes" id="UP000485058">
    <property type="component" value="Unassembled WGS sequence"/>
</dbReference>
<evidence type="ECO:0000313" key="2">
    <source>
        <dbReference type="Proteomes" id="UP000485058"/>
    </source>
</evidence>